<dbReference type="OrthoDB" id="2440524at2"/>
<keyword evidence="1" id="KW-0812">Transmembrane</keyword>
<keyword evidence="1" id="KW-0472">Membrane</keyword>
<gene>
    <name evidence="2" type="ORF">F7732_03620</name>
</gene>
<proteinExistence type="predicted"/>
<feature type="transmembrane region" description="Helical" evidence="1">
    <location>
        <begin position="40"/>
        <end position="59"/>
    </location>
</feature>
<evidence type="ECO:0000256" key="1">
    <source>
        <dbReference type="SAM" id="Phobius"/>
    </source>
</evidence>
<organism evidence="2 3">
    <name type="scientific">Bacillus mesophilum</name>
    <dbReference type="NCBI Taxonomy" id="1071718"/>
    <lineage>
        <taxon>Bacteria</taxon>
        <taxon>Bacillati</taxon>
        <taxon>Bacillota</taxon>
        <taxon>Bacilli</taxon>
        <taxon>Bacillales</taxon>
        <taxon>Bacillaceae</taxon>
        <taxon>Bacillus</taxon>
    </lineage>
</organism>
<keyword evidence="1" id="KW-1133">Transmembrane helix</keyword>
<protein>
    <recommendedName>
        <fullName evidence="4">Permease</fullName>
    </recommendedName>
</protein>
<feature type="transmembrane region" description="Helical" evidence="1">
    <location>
        <begin position="12"/>
        <end position="34"/>
    </location>
</feature>
<comment type="caution">
    <text evidence="2">The sequence shown here is derived from an EMBL/GenBank/DDBJ whole genome shotgun (WGS) entry which is preliminary data.</text>
</comment>
<evidence type="ECO:0008006" key="4">
    <source>
        <dbReference type="Google" id="ProtNLM"/>
    </source>
</evidence>
<name>A0A7V7RQF7_9BACI</name>
<dbReference type="AlphaFoldDB" id="A0A7V7RQF7"/>
<reference evidence="2 3" key="1">
    <citation type="journal article" date="2014" name="Arch. Microbiol.">
        <title>Bacillus mesophilum sp. nov., strain IITR-54T, a novel 4-chlorobiphenyl dechlorinating bacterium.</title>
        <authorList>
            <person name="Manickam N."/>
            <person name="Singh N.K."/>
            <person name="Bajaj A."/>
            <person name="Kumar R.M."/>
            <person name="Kaur G."/>
            <person name="Kaur N."/>
            <person name="Bala M."/>
            <person name="Kumar A."/>
            <person name="Mayilraj S."/>
        </authorList>
    </citation>
    <scope>NUCLEOTIDE SEQUENCE [LARGE SCALE GENOMIC DNA]</scope>
    <source>
        <strain evidence="2 3">IITR-54</strain>
    </source>
</reference>
<evidence type="ECO:0000313" key="3">
    <source>
        <dbReference type="Proteomes" id="UP000441354"/>
    </source>
</evidence>
<dbReference type="RefSeq" id="WP_151572285.1">
    <property type="nucleotide sequence ID" value="NZ_WBOT01000001.1"/>
</dbReference>
<keyword evidence="3" id="KW-1185">Reference proteome</keyword>
<sequence>MERFDFSFKNKYVRWWFIIVLPLIILSAFLIYILPNEHNWITSLLTPIGVILFFIWVWFDKRKNNKSQSH</sequence>
<dbReference type="EMBL" id="WBOT01000001">
    <property type="protein sequence ID" value="KAB2335670.1"/>
    <property type="molecule type" value="Genomic_DNA"/>
</dbReference>
<evidence type="ECO:0000313" key="2">
    <source>
        <dbReference type="EMBL" id="KAB2335670.1"/>
    </source>
</evidence>
<accession>A0A7V7RQF7</accession>
<dbReference type="Proteomes" id="UP000441354">
    <property type="component" value="Unassembled WGS sequence"/>
</dbReference>